<dbReference type="Gene3D" id="2.40.30.210">
    <property type="match status" value="1"/>
</dbReference>
<accession>A0A126HC42</accession>
<name>A0A126HC42_9CAUD</name>
<dbReference type="InterPro" id="IPR048272">
    <property type="entry name" value="Dit_C"/>
</dbReference>
<protein>
    <submittedName>
        <fullName evidence="3">Distal tail protein</fullName>
    </submittedName>
</protein>
<reference evidence="3 4" key="1">
    <citation type="journal article" date="2016" name="Sci. Rep.">
        <title>Comparative genomics and functional analysis of the 936 group of lactococcal Siphoviridae phages.</title>
        <authorList>
            <person name="Murphy J."/>
            <person name="Bottacini F."/>
            <person name="Mahony J."/>
            <person name="Kelleher P."/>
            <person name="Neve H."/>
            <person name="Zomer A."/>
            <person name="Nauta A."/>
            <person name="van Sinderen D."/>
        </authorList>
    </citation>
    <scope>NUCLEOTIDE SEQUENCE [LARGE SCALE GENOMIC DNA]</scope>
</reference>
<evidence type="ECO:0000313" key="4">
    <source>
        <dbReference type="Proteomes" id="UP000223626"/>
    </source>
</evidence>
<dbReference type="Pfam" id="PF21766">
    <property type="entry name" value="Dit_C"/>
    <property type="match status" value="1"/>
</dbReference>
<evidence type="ECO:0000259" key="2">
    <source>
        <dbReference type="Pfam" id="PF21766"/>
    </source>
</evidence>
<feature type="domain" description="Distal tail protein C-terminal" evidence="2">
    <location>
        <begin position="136"/>
        <end position="310"/>
    </location>
</feature>
<dbReference type="InterPro" id="IPR031899">
    <property type="entry name" value="Dit_N"/>
</dbReference>
<dbReference type="Gene3D" id="2.60.120.880">
    <property type="match status" value="1"/>
</dbReference>
<evidence type="ECO:0000259" key="1">
    <source>
        <dbReference type="Pfam" id="PF16774"/>
    </source>
</evidence>
<keyword evidence="4" id="KW-1185">Reference proteome</keyword>
<sequence>MSVRQYKIHTNLDGEGNITFDVTNGKLRFYAPKNLGVTITNNIWSANGIGVKGSSNIVQPNITFGVETFGESLQENYDLLSNFIQTVMSVNFVTLEYTTDSFTVYADIALSEQTKTEGYGKNGTFSETITFEPITKWYTFEKLTFTTAENGEFLQNNSKIYGQKRSINGADRAINGYTYTNTPVPSYTYFGEDNITRFSRWNIDAGIFSFTAIMTPLVNSSMNFGLSFLDESFNEYTAIVLKMSSIPQTIQFNTDINDEYYNAVIGSNVINQFPALDFGRFRTRVFEKGTMALINVKDVQMSIKKKVDFI</sequence>
<dbReference type="Proteomes" id="UP000223626">
    <property type="component" value="Segment"/>
</dbReference>
<proteinExistence type="predicted"/>
<organism evidence="3 4">
    <name type="scientific">Lactococcus phage 936 group phage Phi4.2</name>
    <dbReference type="NCBI Taxonomy" id="1636566"/>
    <lineage>
        <taxon>Viruses</taxon>
        <taxon>Duplodnaviria</taxon>
        <taxon>Heunggongvirae</taxon>
        <taxon>Uroviricota</taxon>
        <taxon>Caudoviricetes</taxon>
        <taxon>Skunavirus</taxon>
        <taxon>Skunavirus sv42</taxon>
    </lineage>
</organism>
<dbReference type="EMBL" id="KP793123">
    <property type="protein sequence ID" value="ALM64132.1"/>
    <property type="molecule type" value="Genomic_DNA"/>
</dbReference>
<gene>
    <name evidence="3" type="ORF">Phi42_17</name>
</gene>
<evidence type="ECO:0000313" key="3">
    <source>
        <dbReference type="EMBL" id="ALM64132.1"/>
    </source>
</evidence>
<feature type="domain" description="Distal tail protein N-terminal" evidence="1">
    <location>
        <begin position="3"/>
        <end position="133"/>
    </location>
</feature>
<dbReference type="Pfam" id="PF16774">
    <property type="entry name" value="Dit_N"/>
    <property type="match status" value="1"/>
</dbReference>